<dbReference type="InterPro" id="IPR036259">
    <property type="entry name" value="MFS_trans_sf"/>
</dbReference>
<comment type="subcellular location">
    <subcellularLocation>
        <location evidence="1">Cell membrane</location>
        <topology evidence="1">Multi-pass membrane protein</topology>
    </subcellularLocation>
</comment>
<dbReference type="InterPro" id="IPR005829">
    <property type="entry name" value="Sugar_transporter_CS"/>
</dbReference>
<dbReference type="GO" id="GO:0046943">
    <property type="term" value="F:carboxylic acid transmembrane transporter activity"/>
    <property type="evidence" value="ECO:0007669"/>
    <property type="project" value="TreeGrafter"/>
</dbReference>
<dbReference type="PROSITE" id="PS50850">
    <property type="entry name" value="MFS"/>
    <property type="match status" value="1"/>
</dbReference>
<keyword evidence="4 5" id="KW-0472">Membrane</keyword>
<dbReference type="RefSeq" id="WP_186816917.1">
    <property type="nucleotide sequence ID" value="NZ_BJVJ01000023.1"/>
</dbReference>
<evidence type="ECO:0000256" key="5">
    <source>
        <dbReference type="SAM" id="Phobius"/>
    </source>
</evidence>
<feature type="transmembrane region" description="Helical" evidence="5">
    <location>
        <begin position="60"/>
        <end position="80"/>
    </location>
</feature>
<name>A0A511DG13_9PSEU</name>
<dbReference type="PANTHER" id="PTHR23508">
    <property type="entry name" value="CARBOXYLIC ACID TRANSPORTER PROTEIN HOMOLOG"/>
    <property type="match status" value="1"/>
</dbReference>
<feature type="domain" description="Major facilitator superfamily (MFS) profile" evidence="6">
    <location>
        <begin position="26"/>
        <end position="440"/>
    </location>
</feature>
<dbReference type="Proteomes" id="UP000321685">
    <property type="component" value="Unassembled WGS sequence"/>
</dbReference>
<dbReference type="AlphaFoldDB" id="A0A511DG13"/>
<dbReference type="InterPro" id="IPR020846">
    <property type="entry name" value="MFS_dom"/>
</dbReference>
<dbReference type="InterPro" id="IPR011701">
    <property type="entry name" value="MFS"/>
</dbReference>
<organism evidence="7 8">
    <name type="scientific">Pseudonocardia sulfidoxydans NBRC 16205</name>
    <dbReference type="NCBI Taxonomy" id="1223511"/>
    <lineage>
        <taxon>Bacteria</taxon>
        <taxon>Bacillati</taxon>
        <taxon>Actinomycetota</taxon>
        <taxon>Actinomycetes</taxon>
        <taxon>Pseudonocardiales</taxon>
        <taxon>Pseudonocardiaceae</taxon>
        <taxon>Pseudonocardia</taxon>
    </lineage>
</organism>
<sequence>MDSSPPVINAATIIDESPWSPLQKRVAAICFCLALLEGFDSQAMGYAAPKVAQEFGLGPAGLSVVFTVGLLGMFLGSGAFGLIADRVGRRRVVLAGTALFGVFTLLIAVFGNNVETLAALRFVAGIGMGGTIAVQVALVAEYTPARIRSTVIMVLVGALGLGSFVGGLLATAMLPSLGWRSIFVVGGALPIVLVAWMLPGLPDSIRFLIASGRHDRARTLLRRVAPQAMTDEKATLMLPEVRAHRSPVATLFTERRAMATTLVWIAFFMNFLAVYLLLSWLPVLFGQAGLSPQMATAATATFTLGGFVGAIVLGLLVDRRAHSSRTLAIGYLGAAVFAVVASLTTDQPAILFVAIFFAGFGVIGCQGGLSAAAASMYPTSARGTGVGWATGFGRLGSILGPTLGGALLASGLAATSVIAVAAVPVALAAVAVGPLGLVNSRREATNPVEQLQHADPAG</sequence>
<feature type="transmembrane region" description="Helical" evidence="5">
    <location>
        <begin position="326"/>
        <end position="343"/>
    </location>
</feature>
<feature type="transmembrane region" description="Helical" evidence="5">
    <location>
        <begin position="297"/>
        <end position="317"/>
    </location>
</feature>
<reference evidence="7 8" key="1">
    <citation type="submission" date="2019-07" db="EMBL/GenBank/DDBJ databases">
        <title>Whole genome shotgun sequence of Pseudonocardia sulfidoxydans NBRC 16205.</title>
        <authorList>
            <person name="Hosoyama A."/>
            <person name="Uohara A."/>
            <person name="Ohji S."/>
            <person name="Ichikawa N."/>
        </authorList>
    </citation>
    <scope>NUCLEOTIDE SEQUENCE [LARGE SCALE GENOMIC DNA]</scope>
    <source>
        <strain evidence="7 8">NBRC 16205</strain>
    </source>
</reference>
<dbReference type="SUPFAM" id="SSF103473">
    <property type="entry name" value="MFS general substrate transporter"/>
    <property type="match status" value="1"/>
</dbReference>
<evidence type="ECO:0000256" key="3">
    <source>
        <dbReference type="ARBA" id="ARBA00022989"/>
    </source>
</evidence>
<feature type="transmembrane region" description="Helical" evidence="5">
    <location>
        <begin position="414"/>
        <end position="438"/>
    </location>
</feature>
<feature type="transmembrane region" description="Helical" evidence="5">
    <location>
        <begin position="92"/>
        <end position="111"/>
    </location>
</feature>
<feature type="transmembrane region" description="Helical" evidence="5">
    <location>
        <begin position="262"/>
        <end position="285"/>
    </location>
</feature>
<protein>
    <submittedName>
        <fullName evidence="7">MFS transporter</fullName>
    </submittedName>
</protein>
<dbReference type="PROSITE" id="PS00217">
    <property type="entry name" value="SUGAR_TRANSPORT_2"/>
    <property type="match status" value="1"/>
</dbReference>
<comment type="caution">
    <text evidence="7">The sequence shown here is derived from an EMBL/GenBank/DDBJ whole genome shotgun (WGS) entry which is preliminary data.</text>
</comment>
<gene>
    <name evidence="7" type="primary">pcaK</name>
    <name evidence="7" type="ORF">PSU4_26740</name>
</gene>
<evidence type="ECO:0000256" key="2">
    <source>
        <dbReference type="ARBA" id="ARBA00022692"/>
    </source>
</evidence>
<proteinExistence type="predicted"/>
<evidence type="ECO:0000256" key="4">
    <source>
        <dbReference type="ARBA" id="ARBA00023136"/>
    </source>
</evidence>
<keyword evidence="2 5" id="KW-0812">Transmembrane</keyword>
<feature type="transmembrane region" description="Helical" evidence="5">
    <location>
        <begin position="117"/>
        <end position="139"/>
    </location>
</feature>
<feature type="transmembrane region" description="Helical" evidence="5">
    <location>
        <begin position="349"/>
        <end position="374"/>
    </location>
</feature>
<keyword evidence="8" id="KW-1185">Reference proteome</keyword>
<evidence type="ECO:0000313" key="7">
    <source>
        <dbReference type="EMBL" id="GEL23720.1"/>
    </source>
</evidence>
<evidence type="ECO:0000256" key="1">
    <source>
        <dbReference type="ARBA" id="ARBA00004651"/>
    </source>
</evidence>
<evidence type="ECO:0000259" key="6">
    <source>
        <dbReference type="PROSITE" id="PS50850"/>
    </source>
</evidence>
<feature type="transmembrane region" description="Helical" evidence="5">
    <location>
        <begin position="386"/>
        <end position="408"/>
    </location>
</feature>
<dbReference type="Pfam" id="PF07690">
    <property type="entry name" value="MFS_1"/>
    <property type="match status" value="1"/>
</dbReference>
<evidence type="ECO:0000313" key="8">
    <source>
        <dbReference type="Proteomes" id="UP000321685"/>
    </source>
</evidence>
<dbReference type="PANTHER" id="PTHR23508:SF10">
    <property type="entry name" value="CARBOXYLIC ACID TRANSPORTER PROTEIN HOMOLOG"/>
    <property type="match status" value="1"/>
</dbReference>
<keyword evidence="3 5" id="KW-1133">Transmembrane helix</keyword>
<dbReference type="EMBL" id="BJVJ01000023">
    <property type="protein sequence ID" value="GEL23720.1"/>
    <property type="molecule type" value="Genomic_DNA"/>
</dbReference>
<dbReference type="GO" id="GO:0005886">
    <property type="term" value="C:plasma membrane"/>
    <property type="evidence" value="ECO:0007669"/>
    <property type="project" value="UniProtKB-SubCell"/>
</dbReference>
<accession>A0A511DG13</accession>
<dbReference type="Gene3D" id="1.20.1250.20">
    <property type="entry name" value="MFS general substrate transporter like domains"/>
    <property type="match status" value="1"/>
</dbReference>
<feature type="transmembrane region" description="Helical" evidence="5">
    <location>
        <begin position="151"/>
        <end position="173"/>
    </location>
</feature>